<organism evidence="2 3">
    <name type="scientific">Hamiltosporidium tvaerminnensis</name>
    <dbReference type="NCBI Taxonomy" id="1176355"/>
    <lineage>
        <taxon>Eukaryota</taxon>
        <taxon>Fungi</taxon>
        <taxon>Fungi incertae sedis</taxon>
        <taxon>Microsporidia</taxon>
        <taxon>Dubosqiidae</taxon>
        <taxon>Hamiltosporidium</taxon>
    </lineage>
</organism>
<keyword evidence="1" id="KW-0812">Transmembrane</keyword>
<keyword evidence="1" id="KW-1133">Transmembrane helix</keyword>
<dbReference type="Proteomes" id="UP000292362">
    <property type="component" value="Unassembled WGS sequence"/>
</dbReference>
<dbReference type="InterPro" id="IPR032675">
    <property type="entry name" value="LRR_dom_sf"/>
</dbReference>
<feature type="transmembrane region" description="Helical" evidence="1">
    <location>
        <begin position="7"/>
        <end position="24"/>
    </location>
</feature>
<evidence type="ECO:0000256" key="1">
    <source>
        <dbReference type="SAM" id="Phobius"/>
    </source>
</evidence>
<gene>
    <name evidence="2" type="ORF">CWI37_0024p0060</name>
</gene>
<reference evidence="2 3" key="1">
    <citation type="submission" date="2017-12" db="EMBL/GenBank/DDBJ databases">
        <authorList>
            <person name="Pombert J.-F."/>
            <person name="Haag K.L."/>
            <person name="Ebert D."/>
        </authorList>
    </citation>
    <scope>NUCLEOTIDE SEQUENCE [LARGE SCALE GENOMIC DNA]</scope>
    <source>
        <strain evidence="2">FI-OER-3-3</strain>
    </source>
</reference>
<evidence type="ECO:0008006" key="4">
    <source>
        <dbReference type="Google" id="ProtNLM"/>
    </source>
</evidence>
<protein>
    <recommendedName>
        <fullName evidence="4">Leucine-rich repeat-containing protein</fullName>
    </recommendedName>
</protein>
<proteinExistence type="predicted"/>
<dbReference type="SUPFAM" id="SSF52047">
    <property type="entry name" value="RNI-like"/>
    <property type="match status" value="1"/>
</dbReference>
<dbReference type="EMBL" id="PITJ01000024">
    <property type="protein sequence ID" value="TBU05322.1"/>
    <property type="molecule type" value="Genomic_DNA"/>
</dbReference>
<dbReference type="Gene3D" id="3.80.10.10">
    <property type="entry name" value="Ribonuclease Inhibitor"/>
    <property type="match status" value="1"/>
</dbReference>
<name>A0A4V2JVT2_9MICR</name>
<sequence>MRLTIKVAFAISEFIAYLFFLISIDEVTANKVVFIFSEFGKEYSIVEKNNLERNFKSETTFPKNSYLDKKRRVSYNINASKKIKLSNKIFVVDNIEKYPLRFLKITDEIYNSQKKINIFLNNSKLAEYIQFDNFMKTYYSPQKSFSVENFMYILYLLNYLKVEFNTNLKKIIYSLINNLKNLCFKPENCFDEIICKFIITDEFSFTLFKFVLSEFKISYFYENELLLTFFYETVDYMLPNRNNYFFGNENKRILPQNIESVILYHVEINESLVKFINTNEIFIEIRNLYFFDYQSSEKLNIIRKNLSNIENIIFSDVFINDGWKKIFQRFSYSFVETLYQPFDDKLFGKIKANRSIEDGMGNERSKFLILKNFNPKETKFFKNNNLYELNIEFINVIFDKFIVNNEYLNKNINILNFKNSKIDYNELLEIISVLTLKEIEKTKCEIIESKKIRKLSQKNFSVTSLQIYDTRISNMNKIYDFIHSLKNLNYLDLSNNTSKNFVENIPNSISRTEKNLDVFFFSDMLRAVWEIKEVSYFFGSKRITLGKISIPYFFKILFLNEELKNLDSLSLSECDFTHDDKESFCFTNINEIEFFNCKIHKLEFHELFSRNIKYSINSVTINNLDHMSFENCSLTGPAIFAFNRCDFKHLRFFTIEYSNDVGLSAEHFIHIYEEFGDIM</sequence>
<evidence type="ECO:0000313" key="2">
    <source>
        <dbReference type="EMBL" id="TBU05322.1"/>
    </source>
</evidence>
<evidence type="ECO:0000313" key="3">
    <source>
        <dbReference type="Proteomes" id="UP000292362"/>
    </source>
</evidence>
<dbReference type="AlphaFoldDB" id="A0A4V2JVT2"/>
<dbReference type="VEuPathDB" id="MicrosporidiaDB:CWI37_0024p0060"/>
<keyword evidence="1" id="KW-0472">Membrane</keyword>
<accession>A0A4V2JVT2</accession>
<comment type="caution">
    <text evidence="2">The sequence shown here is derived from an EMBL/GenBank/DDBJ whole genome shotgun (WGS) entry which is preliminary data.</text>
</comment>